<protein>
    <submittedName>
        <fullName evidence="1">Uncharacterized protein</fullName>
    </submittedName>
</protein>
<organism evidence="1 2">
    <name type="scientific">Rotaria socialis</name>
    <dbReference type="NCBI Taxonomy" id="392032"/>
    <lineage>
        <taxon>Eukaryota</taxon>
        <taxon>Metazoa</taxon>
        <taxon>Spiralia</taxon>
        <taxon>Gnathifera</taxon>
        <taxon>Rotifera</taxon>
        <taxon>Eurotatoria</taxon>
        <taxon>Bdelloidea</taxon>
        <taxon>Philodinida</taxon>
        <taxon>Philodinidae</taxon>
        <taxon>Rotaria</taxon>
    </lineage>
</organism>
<accession>A0A822BYF4</accession>
<reference evidence="1" key="1">
    <citation type="submission" date="2021-02" db="EMBL/GenBank/DDBJ databases">
        <authorList>
            <person name="Nowell W R."/>
        </authorList>
    </citation>
    <scope>NUCLEOTIDE SEQUENCE</scope>
</reference>
<proteinExistence type="predicted"/>
<dbReference type="Proteomes" id="UP000663848">
    <property type="component" value="Unassembled WGS sequence"/>
</dbReference>
<gene>
    <name evidence="1" type="ORF">QYT958_LOCUS40063</name>
</gene>
<sequence length="64" mass="7320">KDDDKAVINLGNQLSVGYIVELEKFVEAARENLIEIHSVLFQEAVSGRHENELQKMKILELELL</sequence>
<evidence type="ECO:0000313" key="2">
    <source>
        <dbReference type="Proteomes" id="UP000663848"/>
    </source>
</evidence>
<name>A0A822BYF4_9BILA</name>
<comment type="caution">
    <text evidence="1">The sequence shown here is derived from an EMBL/GenBank/DDBJ whole genome shotgun (WGS) entry which is preliminary data.</text>
</comment>
<feature type="non-terminal residue" evidence="1">
    <location>
        <position position="1"/>
    </location>
</feature>
<dbReference type="AlphaFoldDB" id="A0A822BYF4"/>
<dbReference type="EMBL" id="CAJOBR010039531">
    <property type="protein sequence ID" value="CAF5022500.1"/>
    <property type="molecule type" value="Genomic_DNA"/>
</dbReference>
<evidence type="ECO:0000313" key="1">
    <source>
        <dbReference type="EMBL" id="CAF5022500.1"/>
    </source>
</evidence>